<dbReference type="EMBL" id="KP211958">
    <property type="protein sequence ID" value="AJK27602.1"/>
    <property type="molecule type" value="Genomic_DNA"/>
</dbReference>
<dbReference type="Proteomes" id="UP000032135">
    <property type="component" value="Segment"/>
</dbReference>
<dbReference type="OrthoDB" id="24753at10239"/>
<evidence type="ECO:0000313" key="3">
    <source>
        <dbReference type="Proteomes" id="UP000032135"/>
    </source>
</evidence>
<proteinExistence type="predicted"/>
<keyword evidence="1" id="KW-0812">Transmembrane</keyword>
<accession>A0A0C5AE32</accession>
<evidence type="ECO:0000256" key="1">
    <source>
        <dbReference type="SAM" id="Phobius"/>
    </source>
</evidence>
<evidence type="ECO:0000313" key="2">
    <source>
        <dbReference type="EMBL" id="AJK27602.1"/>
    </source>
</evidence>
<reference evidence="2 3" key="1">
    <citation type="submission" date="2014-11" db="EMBL/GenBank/DDBJ databases">
        <authorList>
            <person name="Fedida A."/>
            <person name="Lindell D."/>
        </authorList>
    </citation>
    <scope>NUCLEOTIDE SEQUENCE [LARGE SCALE GENOMIC DNA]</scope>
</reference>
<feature type="transmembrane region" description="Helical" evidence="1">
    <location>
        <begin position="27"/>
        <end position="51"/>
    </location>
</feature>
<dbReference type="GeneID" id="26516763"/>
<keyword evidence="3" id="KW-1185">Reference proteome</keyword>
<protein>
    <submittedName>
        <fullName evidence="2">Uncharacterized protein</fullName>
    </submittedName>
</protein>
<name>A0A0C5AE32_9CAUD</name>
<keyword evidence="1" id="KW-0472">Membrane</keyword>
<gene>
    <name evidence="2" type="ORF">PTIM40_180</name>
</gene>
<dbReference type="KEGG" id="vg:26516763"/>
<dbReference type="RefSeq" id="YP_009188255.1">
    <property type="nucleotide sequence ID" value="NC_028663.1"/>
</dbReference>
<organism evidence="2 3">
    <name type="scientific">Cyanophage P-TIM40</name>
    <dbReference type="NCBI Taxonomy" id="1589733"/>
    <lineage>
        <taxon>Viruses</taxon>
        <taxon>Duplodnaviria</taxon>
        <taxon>Heunggongvirae</taxon>
        <taxon>Uroviricota</taxon>
        <taxon>Caudoviricetes</taxon>
        <taxon>Pantevenvirales</taxon>
        <taxon>Kyanoviridae</taxon>
        <taxon>Libanvirus</taxon>
        <taxon>Libanvirus ptim40</taxon>
    </lineage>
</organism>
<sequence length="82" mass="9470">MISNIGRVWKYSLGSFSDDKTKNYDNYVAIVRTIIFVSYLVTNCFIISGVVRHWNNVPNDDPKYKVIPAKDYGTEKGQRTFT</sequence>
<keyword evidence="1" id="KW-1133">Transmembrane helix</keyword>